<name>A0ABS6ESK7_9FIRM</name>
<organism evidence="1 2">
    <name type="scientific">Butyricicoccus intestinisimiae</name>
    <dbReference type="NCBI Taxonomy" id="2841509"/>
    <lineage>
        <taxon>Bacteria</taxon>
        <taxon>Bacillati</taxon>
        <taxon>Bacillota</taxon>
        <taxon>Clostridia</taxon>
        <taxon>Eubacteriales</taxon>
        <taxon>Butyricicoccaceae</taxon>
        <taxon>Butyricicoccus</taxon>
    </lineage>
</organism>
<evidence type="ECO:0000313" key="1">
    <source>
        <dbReference type="EMBL" id="MBU5490684.1"/>
    </source>
</evidence>
<evidence type="ECO:0000313" key="2">
    <source>
        <dbReference type="Proteomes" id="UP000783588"/>
    </source>
</evidence>
<accession>A0ABS6ESK7</accession>
<dbReference type="RefSeq" id="WP_216470390.1">
    <property type="nucleotide sequence ID" value="NZ_JAHLQI010000004.1"/>
</dbReference>
<sequence length="179" mass="20558">MSERVTPGPICGEKPIREAVCTHTRKVYDACRSKECIRDLRVYLTRQSQELLERSSSVKPRRAELLWVDIDVQPVDFNRGFFHVDVRYYYKVFAEISAGCGRMQDICGLAYFDKRTILYGSEGTARIFTSQAGAPNAQTIERTNKPEAVVEPFAPLNARMPRAAARRPWTQRSAYRPHR</sequence>
<dbReference type="Proteomes" id="UP000783588">
    <property type="component" value="Unassembled WGS sequence"/>
</dbReference>
<dbReference type="EMBL" id="JAHLQI010000004">
    <property type="protein sequence ID" value="MBU5490684.1"/>
    <property type="molecule type" value="Genomic_DNA"/>
</dbReference>
<keyword evidence="2" id="KW-1185">Reference proteome</keyword>
<reference evidence="1 2" key="1">
    <citation type="submission" date="2021-06" db="EMBL/GenBank/DDBJ databases">
        <authorList>
            <person name="Sun Q."/>
            <person name="Li D."/>
        </authorList>
    </citation>
    <scope>NUCLEOTIDE SEQUENCE [LARGE SCALE GENOMIC DNA]</scope>
    <source>
        <strain evidence="1 2">MSJd-7</strain>
    </source>
</reference>
<gene>
    <name evidence="1" type="ORF">KQI75_08645</name>
</gene>
<comment type="caution">
    <text evidence="1">The sequence shown here is derived from an EMBL/GenBank/DDBJ whole genome shotgun (WGS) entry which is preliminary data.</text>
</comment>
<proteinExistence type="predicted"/>
<protein>
    <submittedName>
        <fullName evidence="1">Uncharacterized protein</fullName>
    </submittedName>
</protein>